<evidence type="ECO:0000313" key="2">
    <source>
        <dbReference type="EMBL" id="KOY16866.1"/>
    </source>
</evidence>
<organism evidence="2 3">
    <name type="scientific">Paenibacillus xylanivorans</name>
    <dbReference type="NCBI Taxonomy" id="1705561"/>
    <lineage>
        <taxon>Bacteria</taxon>
        <taxon>Bacillati</taxon>
        <taxon>Bacillota</taxon>
        <taxon>Bacilli</taxon>
        <taxon>Bacillales</taxon>
        <taxon>Paenibacillaceae</taxon>
        <taxon>Paenibacillus</taxon>
    </lineage>
</organism>
<keyword evidence="1" id="KW-0472">Membrane</keyword>
<feature type="transmembrane region" description="Helical" evidence="1">
    <location>
        <begin position="35"/>
        <end position="52"/>
    </location>
</feature>
<reference evidence="2 3" key="1">
    <citation type="submission" date="2015-08" db="EMBL/GenBank/DDBJ databases">
        <title>Draft genome sequence of cellulolytic and xylanolytic Paenibacillus sp. A59, isolated from a decaying forest soil from Patagonia, Argentina.</title>
        <authorList>
            <person name="Ghio S."/>
            <person name="Caceres A.M."/>
            <person name="Talia P."/>
            <person name="Grasso D."/>
            <person name="Campos E."/>
        </authorList>
    </citation>
    <scope>NUCLEOTIDE SEQUENCE [LARGE SCALE GENOMIC DNA]</scope>
    <source>
        <strain evidence="2 3">A59</strain>
    </source>
</reference>
<gene>
    <name evidence="2" type="ORF">AMS66_08315</name>
</gene>
<dbReference type="EMBL" id="LITU01000050">
    <property type="protein sequence ID" value="KOY16866.1"/>
    <property type="molecule type" value="Genomic_DNA"/>
</dbReference>
<keyword evidence="1" id="KW-1133">Transmembrane helix</keyword>
<sequence>MFPLIVAINAGIIFIAAQKTEKKVSNTLKGTLRNVLIILLTLLVTIVLYPQASDRHIVVQIKDGIHAIRHYEDITTKDLRLNKDQSGRIIGDSNERYVVALYKFSQDIPMDGSFHIYEKAGNRTFNPVINNVEQIPEKLMGFHKLMWWVMEHN</sequence>
<comment type="caution">
    <text evidence="2">The sequence shown here is derived from an EMBL/GenBank/DDBJ whole genome shotgun (WGS) entry which is preliminary data.</text>
</comment>
<keyword evidence="3" id="KW-1185">Reference proteome</keyword>
<name>A0A0M9BRI3_9BACL</name>
<dbReference type="AlphaFoldDB" id="A0A0M9BRI3"/>
<dbReference type="PATRIC" id="fig|1705561.3.peg.1497"/>
<accession>A0A0M9BRI3</accession>
<proteinExistence type="predicted"/>
<dbReference type="Proteomes" id="UP000037688">
    <property type="component" value="Unassembled WGS sequence"/>
</dbReference>
<keyword evidence="1" id="KW-0812">Transmembrane</keyword>
<protein>
    <submittedName>
        <fullName evidence="2">Uncharacterized protein</fullName>
    </submittedName>
</protein>
<evidence type="ECO:0000313" key="3">
    <source>
        <dbReference type="Proteomes" id="UP000037688"/>
    </source>
</evidence>
<evidence type="ECO:0000256" key="1">
    <source>
        <dbReference type="SAM" id="Phobius"/>
    </source>
</evidence>